<dbReference type="EMBL" id="FNAV01000012">
    <property type="protein sequence ID" value="SDF09504.1"/>
    <property type="molecule type" value="Genomic_DNA"/>
</dbReference>
<dbReference type="Gene3D" id="2.60.40.10">
    <property type="entry name" value="Immunoglobulins"/>
    <property type="match status" value="1"/>
</dbReference>
<feature type="region of interest" description="Disordered" evidence="1">
    <location>
        <begin position="80"/>
        <end position="104"/>
    </location>
</feature>
<evidence type="ECO:0000259" key="2">
    <source>
        <dbReference type="PROSITE" id="PS51782"/>
    </source>
</evidence>
<dbReference type="Pfam" id="PF01476">
    <property type="entry name" value="LysM"/>
    <property type="match status" value="1"/>
</dbReference>
<dbReference type="PANTHER" id="PTHR34700:SF4">
    <property type="entry name" value="PHAGE-LIKE ELEMENT PBSX PROTEIN XKDP"/>
    <property type="match status" value="1"/>
</dbReference>
<feature type="compositionally biased region" description="Low complexity" evidence="1">
    <location>
        <begin position="46"/>
        <end position="63"/>
    </location>
</feature>
<protein>
    <submittedName>
        <fullName evidence="3">Nucleoid-associated protein YgaU, contains BON and LysM domains</fullName>
    </submittedName>
</protein>
<dbReference type="InterPro" id="IPR052196">
    <property type="entry name" value="Bact_Kbp"/>
</dbReference>
<dbReference type="Gene3D" id="3.10.350.10">
    <property type="entry name" value="LysM domain"/>
    <property type="match status" value="1"/>
</dbReference>
<dbReference type="CDD" id="cd00118">
    <property type="entry name" value="LysM"/>
    <property type="match status" value="1"/>
</dbReference>
<dbReference type="AlphaFoldDB" id="A0A1G7IAI2"/>
<gene>
    <name evidence="3" type="ORF">SAMN04488105_112115</name>
</gene>
<keyword evidence="4" id="KW-1185">Reference proteome</keyword>
<feature type="compositionally biased region" description="Low complexity" evidence="1">
    <location>
        <begin position="231"/>
        <end position="251"/>
    </location>
</feature>
<evidence type="ECO:0000313" key="3">
    <source>
        <dbReference type="EMBL" id="SDF09504.1"/>
    </source>
</evidence>
<evidence type="ECO:0000313" key="4">
    <source>
        <dbReference type="Proteomes" id="UP000198994"/>
    </source>
</evidence>
<proteinExistence type="predicted"/>
<sequence length="438" mass="44386">MTTRALGWLILGVVALTAILYLGDIIGPGADPVSQPSPEVVPEPAPAQASVASDAPADAPVLSDDAPEAMTEAPALPDAAQPVAEAAPAAPAASDPAPGTGAVAAPAAPRFDLVRTDPGGQTLVAGSAAPGAEISVLLDGELQPAASVDRSGRFALFLDVPPSATPRVLRLRMTMDGQEVVSDDEVILAPPAGAETAKALALAKPETDSPGASAEAPTALPSLDDAVAPDTAAQATGTTPQTAGPAAAATEPPDDPSDNTQAPAVLLSTAEGVEVMQPAAPAMPDQVAIDAITYGDSGEVTLSGRGTASSELRIYLDNRPVARADVPGTGRWQAELPAIETGTYTLRVDEIDAQGTVASRAESPFLREDPAKLAAAGEAVDAGAPLRVVTVQPGHTLWALARDRYGEGTAYVKLFEANRGQIRNPDLIYPGQVFDMPD</sequence>
<organism evidence="3 4">
    <name type="scientific">Salipiger thiooxidans</name>
    <dbReference type="NCBI Taxonomy" id="282683"/>
    <lineage>
        <taxon>Bacteria</taxon>
        <taxon>Pseudomonadati</taxon>
        <taxon>Pseudomonadota</taxon>
        <taxon>Alphaproteobacteria</taxon>
        <taxon>Rhodobacterales</taxon>
        <taxon>Roseobacteraceae</taxon>
        <taxon>Salipiger</taxon>
    </lineage>
</organism>
<dbReference type="InterPro" id="IPR013783">
    <property type="entry name" value="Ig-like_fold"/>
</dbReference>
<dbReference type="SMART" id="SM00257">
    <property type="entry name" value="LysM"/>
    <property type="match status" value="1"/>
</dbReference>
<feature type="domain" description="LysM" evidence="2">
    <location>
        <begin position="387"/>
        <end position="436"/>
    </location>
</feature>
<dbReference type="OrthoDB" id="370541at2"/>
<feature type="region of interest" description="Disordered" evidence="1">
    <location>
        <begin position="33"/>
        <end position="63"/>
    </location>
</feature>
<evidence type="ECO:0000256" key="1">
    <source>
        <dbReference type="SAM" id="MobiDB-lite"/>
    </source>
</evidence>
<dbReference type="InterPro" id="IPR018392">
    <property type="entry name" value="LysM"/>
</dbReference>
<accession>A0A1G7IAI2</accession>
<feature type="region of interest" description="Disordered" evidence="1">
    <location>
        <begin position="231"/>
        <end position="262"/>
    </location>
</feature>
<name>A0A1G7IAI2_9RHOB</name>
<dbReference type="InterPro" id="IPR036779">
    <property type="entry name" value="LysM_dom_sf"/>
</dbReference>
<dbReference type="RefSeq" id="WP_089961843.1">
    <property type="nucleotide sequence ID" value="NZ_FNAV01000012.1"/>
</dbReference>
<dbReference type="PANTHER" id="PTHR34700">
    <property type="entry name" value="POTASSIUM BINDING PROTEIN KBP"/>
    <property type="match status" value="1"/>
</dbReference>
<reference evidence="4" key="1">
    <citation type="submission" date="2016-10" db="EMBL/GenBank/DDBJ databases">
        <authorList>
            <person name="Varghese N."/>
            <person name="Submissions S."/>
        </authorList>
    </citation>
    <scope>NUCLEOTIDE SEQUENCE [LARGE SCALE GENOMIC DNA]</scope>
    <source>
        <strain evidence="4">DSM 10146</strain>
    </source>
</reference>
<dbReference type="STRING" id="282683.SAMN04488105_112115"/>
<dbReference type="Proteomes" id="UP000198994">
    <property type="component" value="Unassembled WGS sequence"/>
</dbReference>
<dbReference type="PROSITE" id="PS51782">
    <property type="entry name" value="LYSM"/>
    <property type="match status" value="1"/>
</dbReference>